<feature type="region of interest" description="Disordered" evidence="1">
    <location>
        <begin position="28"/>
        <end position="60"/>
    </location>
</feature>
<gene>
    <name evidence="2" type="ORF">M0R45_035608</name>
</gene>
<proteinExistence type="predicted"/>
<reference evidence="2 3" key="1">
    <citation type="journal article" date="2023" name="G3 (Bethesda)">
        <title>A chromosome-length genome assembly and annotation of blackberry (Rubus argutus, cv. 'Hillquist').</title>
        <authorList>
            <person name="Bruna T."/>
            <person name="Aryal R."/>
            <person name="Dudchenko O."/>
            <person name="Sargent D.J."/>
            <person name="Mead D."/>
            <person name="Buti M."/>
            <person name="Cavallini A."/>
            <person name="Hytonen T."/>
            <person name="Andres J."/>
            <person name="Pham M."/>
            <person name="Weisz D."/>
            <person name="Mascagni F."/>
            <person name="Usai G."/>
            <person name="Natali L."/>
            <person name="Bassil N."/>
            <person name="Fernandez G.E."/>
            <person name="Lomsadze A."/>
            <person name="Armour M."/>
            <person name="Olukolu B."/>
            <person name="Poorten T."/>
            <person name="Britton C."/>
            <person name="Davik J."/>
            <person name="Ashrafi H."/>
            <person name="Aiden E.L."/>
            <person name="Borodovsky M."/>
            <person name="Worthington M."/>
        </authorList>
    </citation>
    <scope>NUCLEOTIDE SEQUENCE [LARGE SCALE GENOMIC DNA]</scope>
    <source>
        <strain evidence="2">PI 553951</strain>
    </source>
</reference>
<evidence type="ECO:0000313" key="3">
    <source>
        <dbReference type="Proteomes" id="UP001457282"/>
    </source>
</evidence>
<protein>
    <submittedName>
        <fullName evidence="2">Uncharacterized protein</fullName>
    </submittedName>
</protein>
<dbReference type="EMBL" id="JBEDUW010000007">
    <property type="protein sequence ID" value="KAK9911713.1"/>
    <property type="molecule type" value="Genomic_DNA"/>
</dbReference>
<comment type="caution">
    <text evidence="2">The sequence shown here is derived from an EMBL/GenBank/DDBJ whole genome shotgun (WGS) entry which is preliminary data.</text>
</comment>
<name>A0AAW1VTP3_RUBAR</name>
<dbReference type="AlphaFoldDB" id="A0AAW1VTP3"/>
<organism evidence="2 3">
    <name type="scientific">Rubus argutus</name>
    <name type="common">Southern blackberry</name>
    <dbReference type="NCBI Taxonomy" id="59490"/>
    <lineage>
        <taxon>Eukaryota</taxon>
        <taxon>Viridiplantae</taxon>
        <taxon>Streptophyta</taxon>
        <taxon>Embryophyta</taxon>
        <taxon>Tracheophyta</taxon>
        <taxon>Spermatophyta</taxon>
        <taxon>Magnoliopsida</taxon>
        <taxon>eudicotyledons</taxon>
        <taxon>Gunneridae</taxon>
        <taxon>Pentapetalae</taxon>
        <taxon>rosids</taxon>
        <taxon>fabids</taxon>
        <taxon>Rosales</taxon>
        <taxon>Rosaceae</taxon>
        <taxon>Rosoideae</taxon>
        <taxon>Rosoideae incertae sedis</taxon>
        <taxon>Rubus</taxon>
    </lineage>
</organism>
<keyword evidence="3" id="KW-1185">Reference proteome</keyword>
<evidence type="ECO:0000256" key="1">
    <source>
        <dbReference type="SAM" id="MobiDB-lite"/>
    </source>
</evidence>
<dbReference type="Proteomes" id="UP001457282">
    <property type="component" value="Unassembled WGS sequence"/>
</dbReference>
<sequence>MTAAASLVVQVRRLEEAATAWGLSTGWARRARRGRRSGRDGCGADMEDGGDSSRSSRWLGLGKPEELGSVLDRRPQWVLVKIATTSLHGLGVAWAGRWRFGTWASMTVLTAWVLD</sequence>
<accession>A0AAW1VTP3</accession>
<evidence type="ECO:0000313" key="2">
    <source>
        <dbReference type="EMBL" id="KAK9911713.1"/>
    </source>
</evidence>